<dbReference type="AlphaFoldDB" id="A0A7S9QBZ6"/>
<evidence type="ECO:0000313" key="2">
    <source>
        <dbReference type="EMBL" id="QPH52551.1"/>
    </source>
</evidence>
<organism evidence="2 3">
    <name type="scientific">Pontivivens ytuae</name>
    <dbReference type="NCBI Taxonomy" id="2789856"/>
    <lineage>
        <taxon>Bacteria</taxon>
        <taxon>Pseudomonadati</taxon>
        <taxon>Pseudomonadota</taxon>
        <taxon>Alphaproteobacteria</taxon>
        <taxon>Rhodobacterales</taxon>
        <taxon>Paracoccaceae</taxon>
        <taxon>Pontivivens</taxon>
    </lineage>
</organism>
<protein>
    <submittedName>
        <fullName evidence="2">Uncharacterized protein</fullName>
    </submittedName>
</protein>
<dbReference type="EMBL" id="CP064942">
    <property type="protein sequence ID" value="QPH52551.1"/>
    <property type="molecule type" value="Genomic_DNA"/>
</dbReference>
<sequence length="146" mass="15609">MRATLHHIAIAGLVALIAGTAVAQSIKFGDDSNQWANDGECDDPRFVGEGMAASLAAESVLTDASDCAMLFDAGMIRMVRTRAEADVSECRSISFGDDSSEWSNDNECDDPRFTGPGIHSIMNAEDLMGDATDCRALCESGDVWLR</sequence>
<reference evidence="2 3" key="1">
    <citation type="submission" date="2020-11" db="EMBL/GenBank/DDBJ databases">
        <title>Description of Pontivivens ytuae sp. nov. isolated from deep sea sediment of Mariana Trench.</title>
        <authorList>
            <person name="Wang Z."/>
            <person name="Sun Q.-L."/>
            <person name="Xu X.-D."/>
            <person name="Tang Y.-Z."/>
            <person name="Zhang J."/>
        </authorList>
    </citation>
    <scope>NUCLEOTIDE SEQUENCE [LARGE SCALE GENOMIC DNA]</scope>
    <source>
        <strain evidence="2 3">MT2928</strain>
    </source>
</reference>
<keyword evidence="1" id="KW-0732">Signal</keyword>
<dbReference type="Proteomes" id="UP000594800">
    <property type="component" value="Chromosome"/>
</dbReference>
<feature type="signal peptide" evidence="1">
    <location>
        <begin position="1"/>
        <end position="23"/>
    </location>
</feature>
<gene>
    <name evidence="2" type="ORF">I0K15_12055</name>
</gene>
<keyword evidence="3" id="KW-1185">Reference proteome</keyword>
<dbReference type="KEGG" id="poz:I0K15_12055"/>
<evidence type="ECO:0000256" key="1">
    <source>
        <dbReference type="SAM" id="SignalP"/>
    </source>
</evidence>
<feature type="chain" id="PRO_5032555636" evidence="1">
    <location>
        <begin position="24"/>
        <end position="146"/>
    </location>
</feature>
<accession>A0A7S9QBZ6</accession>
<proteinExistence type="predicted"/>
<name>A0A7S9QBZ6_9RHOB</name>
<evidence type="ECO:0000313" key="3">
    <source>
        <dbReference type="Proteomes" id="UP000594800"/>
    </source>
</evidence>
<dbReference type="RefSeq" id="WP_196101762.1">
    <property type="nucleotide sequence ID" value="NZ_CP064942.1"/>
</dbReference>